<dbReference type="InterPro" id="IPR003245">
    <property type="entry name" value="Phytocyanin_dom"/>
</dbReference>
<dbReference type="InterPro" id="IPR008972">
    <property type="entry name" value="Cupredoxin"/>
</dbReference>
<keyword evidence="1" id="KW-0812">Transmembrane</keyword>
<dbReference type="RefSeq" id="XP_039139260.1">
    <property type="nucleotide sequence ID" value="XM_039283326.1"/>
</dbReference>
<keyword evidence="1" id="KW-0472">Membrane</keyword>
<name>A0AB40CGZ8_DIOCR</name>
<dbReference type="PANTHER" id="PTHR33021:SF533">
    <property type="entry name" value="PHYTOCYANIN DOMAIN-CONTAINING PROTEIN"/>
    <property type="match status" value="1"/>
</dbReference>
<dbReference type="GeneID" id="120276659"/>
<feature type="transmembrane region" description="Helical" evidence="1">
    <location>
        <begin position="7"/>
        <end position="25"/>
    </location>
</feature>
<dbReference type="InterPro" id="IPR039391">
    <property type="entry name" value="Phytocyanin-like"/>
</dbReference>
<dbReference type="CDD" id="cd04216">
    <property type="entry name" value="Phytocyanin"/>
    <property type="match status" value="1"/>
</dbReference>
<dbReference type="PANTHER" id="PTHR33021">
    <property type="entry name" value="BLUE COPPER PROTEIN"/>
    <property type="match status" value="1"/>
</dbReference>
<dbReference type="Gene3D" id="2.60.40.420">
    <property type="entry name" value="Cupredoxins - blue copper proteins"/>
    <property type="match status" value="1"/>
</dbReference>
<sequence>MSYEHDLNHLLIAIVVSIVILPFLAKATDHQVGGDYGWGLDGNYKVWAQSQEFYVGDTLVFKYRMGDHNVMKVNESDYETCTAPPGAAALFSGDDVVELTTPGNKLVHLRDAGPLHRRQPEACHYCASKLTTIFLSSSSTKLFFLFLHSNV</sequence>
<gene>
    <name evidence="4" type="primary">LOC120276659</name>
</gene>
<feature type="domain" description="Phytocyanin" evidence="2">
    <location>
        <begin position="28"/>
        <end position="151"/>
    </location>
</feature>
<evidence type="ECO:0000313" key="4">
    <source>
        <dbReference type="RefSeq" id="XP_039139260.1"/>
    </source>
</evidence>
<dbReference type="GO" id="GO:0005886">
    <property type="term" value="C:plasma membrane"/>
    <property type="evidence" value="ECO:0007669"/>
    <property type="project" value="TreeGrafter"/>
</dbReference>
<proteinExistence type="predicted"/>
<protein>
    <submittedName>
        <fullName evidence="4">Blue copper protein 1a-like</fullName>
    </submittedName>
</protein>
<dbReference type="GO" id="GO:0009055">
    <property type="term" value="F:electron transfer activity"/>
    <property type="evidence" value="ECO:0007669"/>
    <property type="project" value="InterPro"/>
</dbReference>
<organism evidence="3 4">
    <name type="scientific">Dioscorea cayennensis subsp. rotundata</name>
    <name type="common">White Guinea yam</name>
    <name type="synonym">Dioscorea rotundata</name>
    <dbReference type="NCBI Taxonomy" id="55577"/>
    <lineage>
        <taxon>Eukaryota</taxon>
        <taxon>Viridiplantae</taxon>
        <taxon>Streptophyta</taxon>
        <taxon>Embryophyta</taxon>
        <taxon>Tracheophyta</taxon>
        <taxon>Spermatophyta</taxon>
        <taxon>Magnoliopsida</taxon>
        <taxon>Liliopsida</taxon>
        <taxon>Dioscoreales</taxon>
        <taxon>Dioscoreaceae</taxon>
        <taxon>Dioscorea</taxon>
    </lineage>
</organism>
<dbReference type="Pfam" id="PF02298">
    <property type="entry name" value="Cu_bind_like"/>
    <property type="match status" value="1"/>
</dbReference>
<keyword evidence="1" id="KW-1133">Transmembrane helix</keyword>
<evidence type="ECO:0000256" key="1">
    <source>
        <dbReference type="SAM" id="Phobius"/>
    </source>
</evidence>
<dbReference type="PROSITE" id="PS51485">
    <property type="entry name" value="PHYTOCYANIN"/>
    <property type="match status" value="1"/>
</dbReference>
<dbReference type="AlphaFoldDB" id="A0AB40CGZ8"/>
<keyword evidence="3" id="KW-1185">Reference proteome</keyword>
<reference evidence="4" key="1">
    <citation type="submission" date="2025-08" db="UniProtKB">
        <authorList>
            <consortium name="RefSeq"/>
        </authorList>
    </citation>
    <scope>IDENTIFICATION</scope>
</reference>
<evidence type="ECO:0000313" key="3">
    <source>
        <dbReference type="Proteomes" id="UP001515500"/>
    </source>
</evidence>
<accession>A0AB40CGZ8</accession>
<evidence type="ECO:0000259" key="2">
    <source>
        <dbReference type="PROSITE" id="PS51485"/>
    </source>
</evidence>
<dbReference type="Proteomes" id="UP001515500">
    <property type="component" value="Chromosome 15"/>
</dbReference>
<dbReference type="SUPFAM" id="SSF49503">
    <property type="entry name" value="Cupredoxins"/>
    <property type="match status" value="1"/>
</dbReference>